<dbReference type="InterPro" id="IPR013783">
    <property type="entry name" value="Ig-like_fold"/>
</dbReference>
<feature type="coiled-coil region" evidence="2">
    <location>
        <begin position="857"/>
        <end position="884"/>
    </location>
</feature>
<feature type="domain" description="PPM-type phosphatase" evidence="5">
    <location>
        <begin position="932"/>
        <end position="1158"/>
    </location>
</feature>
<dbReference type="EMBL" id="CP072649">
    <property type="protein sequence ID" value="QUW04204.1"/>
    <property type="molecule type" value="Genomic_DNA"/>
</dbReference>
<gene>
    <name evidence="6" type="ORF">J8C06_14280</name>
</gene>
<dbReference type="Gene3D" id="3.60.40.10">
    <property type="entry name" value="PPM-type phosphatase domain"/>
    <property type="match status" value="1"/>
</dbReference>
<keyword evidence="3" id="KW-1133">Transmembrane helix</keyword>
<dbReference type="InterPro" id="IPR001932">
    <property type="entry name" value="PPM-type_phosphatase-like_dom"/>
</dbReference>
<reference evidence="6 7" key="1">
    <citation type="submission" date="2021-03" db="EMBL/GenBank/DDBJ databases">
        <title>Genomic and phenotypic characterization of Chloracidobacterium isolates provides evidence for multiple species.</title>
        <authorList>
            <person name="Saini M.K."/>
            <person name="Costas A.M.G."/>
            <person name="Tank M."/>
            <person name="Bryant D.A."/>
        </authorList>
    </citation>
    <scope>NUCLEOTIDE SEQUENCE [LARGE SCALE GENOMIC DNA]</scope>
    <source>
        <strain evidence="6 7">BV2-C</strain>
    </source>
</reference>
<evidence type="ECO:0000256" key="1">
    <source>
        <dbReference type="ARBA" id="ARBA00022553"/>
    </source>
</evidence>
<keyword evidence="3" id="KW-0812">Transmembrane</keyword>
<sequence>MSFAKWFAIGRWMLMAAVLSQVAWADPRLRVQRWSVEEGLSQASVNTVLQSGSGLMWIGTHDGLNRFDGYAFTAYRADPTNPQALTHSYVTSLVEAPDGMLWVGTMDGLNAFDPGTGRVRWALLPGVPVRAARFDPSGHLWVGTPQGLYRVNPATRTVTDFQPEAGLGNAWQAAKQVYAIALDGARGLWLGLECGLGHFDFATERLTLMTERVHGRSLTERLRFIHPMPDGILWLGHQSVMLRFDPRTNQAELLAVTDAHTGRPASDWLRGAQCGVMDDDGRVWIGSEEQTLCLDPATGRAWRFTHQPANPTSVSHNAVRALCHDRAGGLWLGTAAGLNRYDPNAPVFVPYRHEVGNPNSLGYDAVSTCFEDRQGRLWIGTDGGGLDCLDVEANTFTHFTAQSPPPYRLAGNRIWRIAEDHRGTLWFAGGSGGLGRRDPATGTIRWYRPNPRRPRSFSSEVVYALFVDRDGVLWIGTEMSGLARYDAATDDFTHFRHQPVQPQTIPSDTVSSIIEDGQGWLWIGTPQGVARLDRQTGVAQPFVPVPGQPGQLGDGRVTKLFRDSAGEVWVGTRLGLYHFDSAHQTFRAFCPAPGQPFVGRTINDIVESPPGTLWVGTEDGLNRIERATGQVVAFTVRDGLPASRVLRLHADATGKLWLGLNLGLGQFDPVRLRFQLFDVRDGLVDNQAWQSFFQRRNGDVLFVSVKGFTVFRPEAIHPNPVPPPVVITGFRKFDRLAAFDGDALPPLDHDENFFAFEFAALNYTVPERNQYAYKLEGFDRDWVYCGTRRYASYTNLDPGEYVFWVRGSNNSGVWNEAGTRVRIRIRPAPWRTWWAYAGYLLLVAGGAWFGLRLRSSRQQARERLREAQLRAQAAEGQAKAAAALATVRERDAEIFRLRNIELAEANQFVTDSLLYAQRIQAAILPEPRALAAAFGEAFVIYRPKDIVSGDFYWFHRTEAAWFLAVGDCTGHGVPGALMTMVGATLLDQMVIERGLSSPAAILSELDAAVRQLLRQDTAQSDTQDGMDIALCRFERERGCVTFAGARRPLYVVTEDGNLTEHRGSRRTIGGRHGRGGLMFEEISLVVEDSVSIYLGTDGLADQPNEERRKFGTPRLRAHLQQVAAMPFARQSERLAAELDSHMGAEPQRDDITLVGVHFAGCGALGGMAAPRSERAVGALPRPTAT</sequence>
<dbReference type="InterPro" id="IPR015943">
    <property type="entry name" value="WD40/YVTN_repeat-like_dom_sf"/>
</dbReference>
<keyword evidence="4" id="KW-0732">Signal</keyword>
<dbReference type="RefSeq" id="WP_211430093.1">
    <property type="nucleotide sequence ID" value="NZ_CP072649.1"/>
</dbReference>
<dbReference type="Pfam" id="PF07495">
    <property type="entry name" value="Y_Y_Y"/>
    <property type="match status" value="1"/>
</dbReference>
<keyword evidence="1" id="KW-0597">Phosphoprotein</keyword>
<dbReference type="Proteomes" id="UP000676506">
    <property type="component" value="Chromosome 2"/>
</dbReference>
<feature type="signal peptide" evidence="4">
    <location>
        <begin position="1"/>
        <end position="25"/>
    </location>
</feature>
<feature type="transmembrane region" description="Helical" evidence="3">
    <location>
        <begin position="833"/>
        <end position="851"/>
    </location>
</feature>
<dbReference type="Pfam" id="PF07228">
    <property type="entry name" value="SpoIIE"/>
    <property type="match status" value="1"/>
</dbReference>
<dbReference type="SMART" id="SM00331">
    <property type="entry name" value="PP2C_SIG"/>
    <property type="match status" value="1"/>
</dbReference>
<evidence type="ECO:0000313" key="7">
    <source>
        <dbReference type="Proteomes" id="UP000676506"/>
    </source>
</evidence>
<dbReference type="Pfam" id="PF07494">
    <property type="entry name" value="Reg_prop"/>
    <property type="match status" value="6"/>
</dbReference>
<evidence type="ECO:0000313" key="6">
    <source>
        <dbReference type="EMBL" id="QUW04204.1"/>
    </source>
</evidence>
<dbReference type="Gene3D" id="2.60.40.10">
    <property type="entry name" value="Immunoglobulins"/>
    <property type="match status" value="1"/>
</dbReference>
<name>A0ABX8BBX5_9BACT</name>
<dbReference type="InterPro" id="IPR011110">
    <property type="entry name" value="Reg_prop"/>
</dbReference>
<keyword evidence="2" id="KW-0175">Coiled coil</keyword>
<evidence type="ECO:0000256" key="2">
    <source>
        <dbReference type="SAM" id="Coils"/>
    </source>
</evidence>
<protein>
    <submittedName>
        <fullName evidence="6">SpoIIE family protein phosphatase</fullName>
    </submittedName>
</protein>
<keyword evidence="3" id="KW-0472">Membrane</keyword>
<proteinExistence type="predicted"/>
<dbReference type="PANTHER" id="PTHR43547">
    <property type="entry name" value="TWO-COMPONENT HISTIDINE KINASE"/>
    <property type="match status" value="1"/>
</dbReference>
<dbReference type="InterPro" id="IPR036457">
    <property type="entry name" value="PPM-type-like_dom_sf"/>
</dbReference>
<evidence type="ECO:0000256" key="4">
    <source>
        <dbReference type="SAM" id="SignalP"/>
    </source>
</evidence>
<evidence type="ECO:0000256" key="3">
    <source>
        <dbReference type="SAM" id="Phobius"/>
    </source>
</evidence>
<keyword evidence="7" id="KW-1185">Reference proteome</keyword>
<dbReference type="SUPFAM" id="SSF63829">
    <property type="entry name" value="Calcium-dependent phosphotriesterase"/>
    <property type="match status" value="3"/>
</dbReference>
<feature type="chain" id="PRO_5045226633" evidence="4">
    <location>
        <begin position="26"/>
        <end position="1185"/>
    </location>
</feature>
<accession>A0ABX8BBX5</accession>
<organism evidence="6 7">
    <name type="scientific">Chloracidobacterium validum</name>
    <dbReference type="NCBI Taxonomy" id="2821543"/>
    <lineage>
        <taxon>Bacteria</taxon>
        <taxon>Pseudomonadati</taxon>
        <taxon>Acidobacteriota</taxon>
        <taxon>Terriglobia</taxon>
        <taxon>Terriglobales</taxon>
        <taxon>Acidobacteriaceae</taxon>
        <taxon>Chloracidobacterium</taxon>
    </lineage>
</organism>
<evidence type="ECO:0000259" key="5">
    <source>
        <dbReference type="SMART" id="SM00331"/>
    </source>
</evidence>
<dbReference type="Gene3D" id="2.130.10.10">
    <property type="entry name" value="YVTN repeat-like/Quinoprotein amine dehydrogenase"/>
    <property type="match status" value="3"/>
</dbReference>
<dbReference type="PANTHER" id="PTHR43547:SF2">
    <property type="entry name" value="HYBRID SIGNAL TRANSDUCTION HISTIDINE KINASE C"/>
    <property type="match status" value="1"/>
</dbReference>
<dbReference type="InterPro" id="IPR011123">
    <property type="entry name" value="Y_Y_Y"/>
</dbReference>